<evidence type="ECO:0000313" key="2">
    <source>
        <dbReference type="EMBL" id="UTW08882.1"/>
    </source>
</evidence>
<dbReference type="PANTHER" id="PTHR33376">
    <property type="match status" value="1"/>
</dbReference>
<protein>
    <submittedName>
        <fullName evidence="2">TRAP transporter substrate-binding protein DctP</fullName>
    </submittedName>
</protein>
<dbReference type="NCBIfam" id="NF037995">
    <property type="entry name" value="TRAP_S1"/>
    <property type="match status" value="1"/>
</dbReference>
<sequence length="334" mass="36641">MKKLGILLITTIVVMAGNSYSLAETKPVEVLTAVSAYPGSSDLGKDFINYIALVNEMGKGVVQIKHKGGPETGPASEQGTMLSNGIVDMLHTPSVYLSGRFPEADVFAAKTKTATEVREAGGVELYNESLGKRLNSQLIAFADGDYGLYIFTTRKPKILANGVPDLRGFSLRAIPLYMPVYEKLGATSLVIPYGETYSALERGMVDGVGFTITDVERAGWATYLKYVIKPRMFTGSVAIFANNDSINRLSPQAREILTQASLKFENDLYALYGEREKNATKSLQKLGMEELVLSDEGRANFAAIAKSSYRDFLERNKSTFNFELDGVMKIYTHD</sequence>
<evidence type="ECO:0000256" key="1">
    <source>
        <dbReference type="ARBA" id="ARBA00022729"/>
    </source>
</evidence>
<proteinExistence type="predicted"/>
<dbReference type="Pfam" id="PF03480">
    <property type="entry name" value="DctP"/>
    <property type="match status" value="1"/>
</dbReference>
<dbReference type="Proteomes" id="UP001059672">
    <property type="component" value="Chromosome"/>
</dbReference>
<keyword evidence="1" id="KW-0732">Signal</keyword>
<dbReference type="PANTHER" id="PTHR33376:SF5">
    <property type="entry name" value="EXTRACYTOPLASMIC SOLUTE RECEPTOR PROTEIN"/>
    <property type="match status" value="1"/>
</dbReference>
<dbReference type="RefSeq" id="WP_255839557.1">
    <property type="nucleotide sequence ID" value="NZ_CP073346.1"/>
</dbReference>
<dbReference type="Gene3D" id="3.40.190.170">
    <property type="entry name" value="Bacterial extracellular solute-binding protein, family 7"/>
    <property type="match status" value="1"/>
</dbReference>
<organism evidence="2 3">
    <name type="scientific">Pseudomonas benzenivorans</name>
    <dbReference type="NCBI Taxonomy" id="556533"/>
    <lineage>
        <taxon>Bacteria</taxon>
        <taxon>Pseudomonadati</taxon>
        <taxon>Pseudomonadota</taxon>
        <taxon>Gammaproteobacteria</taxon>
        <taxon>Pseudomonadales</taxon>
        <taxon>Pseudomonadaceae</taxon>
        <taxon>Pseudomonas</taxon>
    </lineage>
</organism>
<gene>
    <name evidence="2" type="primary">dctP</name>
    <name evidence="2" type="ORF">KDW96_06105</name>
</gene>
<evidence type="ECO:0000313" key="3">
    <source>
        <dbReference type="Proteomes" id="UP001059672"/>
    </source>
</evidence>
<accession>A0ABY5HC12</accession>
<dbReference type="InterPro" id="IPR018389">
    <property type="entry name" value="DctP_fam"/>
</dbReference>
<reference evidence="2" key="1">
    <citation type="submission" date="2021-04" db="EMBL/GenBank/DDBJ databases">
        <title>Oceanospirillales bacteria with DddD are important DMSP degraders in coastal seawater.</title>
        <authorList>
            <person name="Liu J."/>
        </authorList>
    </citation>
    <scope>NUCLEOTIDE SEQUENCE</scope>
    <source>
        <strain evidence="2">D13-4</strain>
    </source>
</reference>
<name>A0ABY5HC12_9PSED</name>
<keyword evidence="3" id="KW-1185">Reference proteome</keyword>
<dbReference type="InterPro" id="IPR038404">
    <property type="entry name" value="TRAP_DctP_sf"/>
</dbReference>
<dbReference type="EMBL" id="CP073346">
    <property type="protein sequence ID" value="UTW08882.1"/>
    <property type="molecule type" value="Genomic_DNA"/>
</dbReference>